<keyword evidence="2 4" id="KW-0472">Membrane</keyword>
<dbReference type="PROSITE" id="PS51123">
    <property type="entry name" value="OMPA_2"/>
    <property type="match status" value="1"/>
</dbReference>
<dbReference type="PANTHER" id="PTHR30329:SF21">
    <property type="entry name" value="LIPOPROTEIN YIAD-RELATED"/>
    <property type="match status" value="1"/>
</dbReference>
<keyword evidence="3" id="KW-0998">Cell outer membrane</keyword>
<dbReference type="Pfam" id="PF00691">
    <property type="entry name" value="OmpA"/>
    <property type="match status" value="1"/>
</dbReference>
<evidence type="ECO:0000313" key="6">
    <source>
        <dbReference type="EMBL" id="MBE9463603.1"/>
    </source>
</evidence>
<evidence type="ECO:0000256" key="3">
    <source>
        <dbReference type="ARBA" id="ARBA00023237"/>
    </source>
</evidence>
<comment type="subcellular location">
    <subcellularLocation>
        <location evidence="1">Cell outer membrane</location>
    </subcellularLocation>
</comment>
<evidence type="ECO:0000256" key="4">
    <source>
        <dbReference type="PROSITE-ProRule" id="PRU00473"/>
    </source>
</evidence>
<protein>
    <submittedName>
        <fullName evidence="6">OmpA family protein</fullName>
    </submittedName>
</protein>
<evidence type="ECO:0000256" key="2">
    <source>
        <dbReference type="ARBA" id="ARBA00023136"/>
    </source>
</evidence>
<gene>
    <name evidence="6" type="ORF">IEE83_17075</name>
</gene>
<feature type="domain" description="OmpA-like" evidence="5">
    <location>
        <begin position="24"/>
        <end position="142"/>
    </location>
</feature>
<dbReference type="Gene3D" id="3.30.1330.60">
    <property type="entry name" value="OmpA-like domain"/>
    <property type="match status" value="1"/>
</dbReference>
<name>A0ABR9WDN4_9BACT</name>
<dbReference type="SUPFAM" id="SSF103088">
    <property type="entry name" value="OmpA-like"/>
    <property type="match status" value="1"/>
</dbReference>
<evidence type="ECO:0000259" key="5">
    <source>
        <dbReference type="PROSITE" id="PS51123"/>
    </source>
</evidence>
<organism evidence="6 7">
    <name type="scientific">Dyadobacter subterraneus</name>
    <dbReference type="NCBI Taxonomy" id="2773304"/>
    <lineage>
        <taxon>Bacteria</taxon>
        <taxon>Pseudomonadati</taxon>
        <taxon>Bacteroidota</taxon>
        <taxon>Cytophagia</taxon>
        <taxon>Cytophagales</taxon>
        <taxon>Spirosomataceae</taxon>
        <taxon>Dyadobacter</taxon>
    </lineage>
</organism>
<evidence type="ECO:0000256" key="1">
    <source>
        <dbReference type="ARBA" id="ARBA00004442"/>
    </source>
</evidence>
<proteinExistence type="predicted"/>
<dbReference type="InterPro" id="IPR050330">
    <property type="entry name" value="Bact_OuterMem_StrucFunc"/>
</dbReference>
<dbReference type="CDD" id="cd07185">
    <property type="entry name" value="OmpA_C-like"/>
    <property type="match status" value="1"/>
</dbReference>
<dbReference type="EMBL" id="JACYGY010000001">
    <property type="protein sequence ID" value="MBE9463603.1"/>
    <property type="molecule type" value="Genomic_DNA"/>
</dbReference>
<dbReference type="PANTHER" id="PTHR30329">
    <property type="entry name" value="STATOR ELEMENT OF FLAGELLAR MOTOR COMPLEX"/>
    <property type="match status" value="1"/>
</dbReference>
<evidence type="ECO:0000313" key="7">
    <source>
        <dbReference type="Proteomes" id="UP000634134"/>
    </source>
</evidence>
<keyword evidence="7" id="KW-1185">Reference proteome</keyword>
<reference evidence="7" key="1">
    <citation type="submission" date="2023-07" db="EMBL/GenBank/DDBJ databases">
        <title>Dyadobacter sp. nov 'subterranea' isolated from contaminted grondwater.</title>
        <authorList>
            <person name="Szabo I."/>
            <person name="Al-Omari J."/>
            <person name="Szerdahelyi S.G."/>
            <person name="Rado J."/>
        </authorList>
    </citation>
    <scope>NUCLEOTIDE SEQUENCE [LARGE SCALE GENOMIC DNA]</scope>
    <source>
        <strain evidence="7">UP-52</strain>
    </source>
</reference>
<dbReference type="InterPro" id="IPR006664">
    <property type="entry name" value="OMP_bac"/>
</dbReference>
<dbReference type="RefSeq" id="WP_194121722.1">
    <property type="nucleotide sequence ID" value="NZ_JACYGY010000001.1"/>
</dbReference>
<dbReference type="InterPro" id="IPR036737">
    <property type="entry name" value="OmpA-like_sf"/>
</dbReference>
<dbReference type="Proteomes" id="UP000634134">
    <property type="component" value="Unassembled WGS sequence"/>
</dbReference>
<accession>A0ABR9WDN4</accession>
<dbReference type="InterPro" id="IPR006665">
    <property type="entry name" value="OmpA-like"/>
</dbReference>
<dbReference type="PRINTS" id="PR01021">
    <property type="entry name" value="OMPADOMAIN"/>
</dbReference>
<sequence>MSTLIPLLPHLTITDTSISVRGNDKYTIYGLGENILFESEQDQVQGKAKDKLEQISKSIKKRFSNYWIAVYGNTDATGDADLNQKLSAKRAESVKNWLVDNAGVSTEKISMGAMGEKDPVASNASEQGRKMNRRVEIVVMNP</sequence>
<comment type="caution">
    <text evidence="6">The sequence shown here is derived from an EMBL/GenBank/DDBJ whole genome shotgun (WGS) entry which is preliminary data.</text>
</comment>